<dbReference type="Gramene" id="KMS94237">
    <property type="protein sequence ID" value="KMS94237"/>
    <property type="gene ID" value="BVRB_023430"/>
</dbReference>
<dbReference type="OrthoDB" id="551249at2759"/>
<dbReference type="PANTHER" id="PTHR18870:SF9">
    <property type="entry name" value="PROTEIN TAG-278-RELATED"/>
    <property type="match status" value="1"/>
</dbReference>
<name>A0A0J8B308_BETVV</name>
<gene>
    <name evidence="5" type="ORF">BVRB_023430</name>
</gene>
<evidence type="ECO:0000313" key="6">
    <source>
        <dbReference type="Proteomes" id="UP000035740"/>
    </source>
</evidence>
<sequence>MKAASRPAGLDPAMQPGSTNQDLHMKMSKKIAQLTKVIFHLNTRNEDHEKEVIGLQRSYETEIDQILKDAYAKMTNYRNQVANEFDREAYEKRIANMERLHREELDQTKAAIADIERNTAEHQSQTEREARNRIDKITTSVHQLRDDFSNRIKSLQAAVRNAESCADERIKIAELKAKTEVAKFVTSHARIHFL</sequence>
<evidence type="ECO:0000256" key="2">
    <source>
        <dbReference type="SAM" id="Coils"/>
    </source>
</evidence>
<feature type="domain" description="Protein FAM184A/B N-terminal" evidence="4">
    <location>
        <begin position="37"/>
        <end position="189"/>
    </location>
</feature>
<organism evidence="5 6">
    <name type="scientific">Beta vulgaris subsp. vulgaris</name>
    <name type="common">Beet</name>
    <dbReference type="NCBI Taxonomy" id="3555"/>
    <lineage>
        <taxon>Eukaryota</taxon>
        <taxon>Viridiplantae</taxon>
        <taxon>Streptophyta</taxon>
        <taxon>Embryophyta</taxon>
        <taxon>Tracheophyta</taxon>
        <taxon>Spermatophyta</taxon>
        <taxon>Magnoliopsida</taxon>
        <taxon>eudicotyledons</taxon>
        <taxon>Gunneridae</taxon>
        <taxon>Pentapetalae</taxon>
        <taxon>Caryophyllales</taxon>
        <taxon>Chenopodiaceae</taxon>
        <taxon>Betoideae</taxon>
        <taxon>Beta</taxon>
    </lineage>
</organism>
<keyword evidence="6" id="KW-1185">Reference proteome</keyword>
<accession>A0A0J8B308</accession>
<evidence type="ECO:0000256" key="3">
    <source>
        <dbReference type="SAM" id="MobiDB-lite"/>
    </source>
</evidence>
<dbReference type="EMBL" id="KQ095030">
    <property type="protein sequence ID" value="KMS94237.1"/>
    <property type="molecule type" value="Genomic_DNA"/>
</dbReference>
<keyword evidence="1 2" id="KW-0175">Coiled coil</keyword>
<proteinExistence type="predicted"/>
<evidence type="ECO:0000313" key="5">
    <source>
        <dbReference type="EMBL" id="KMS94237.1"/>
    </source>
</evidence>
<feature type="non-terminal residue" evidence="5">
    <location>
        <position position="194"/>
    </location>
</feature>
<feature type="region of interest" description="Disordered" evidence="3">
    <location>
        <begin position="1"/>
        <end position="22"/>
    </location>
</feature>
<dbReference type="PANTHER" id="PTHR18870">
    <property type="entry name" value="PROTEIN TAG-278-RELATED"/>
    <property type="match status" value="1"/>
</dbReference>
<dbReference type="Proteomes" id="UP000035740">
    <property type="component" value="Unassembled WGS sequence"/>
</dbReference>
<evidence type="ECO:0000259" key="4">
    <source>
        <dbReference type="Pfam" id="PF15665"/>
    </source>
</evidence>
<reference evidence="5 6" key="1">
    <citation type="journal article" date="2014" name="Nature">
        <title>The genome of the recently domesticated crop plant sugar beet (Beta vulgaris).</title>
        <authorList>
            <person name="Dohm J.C."/>
            <person name="Minoche A.E."/>
            <person name="Holtgrawe D."/>
            <person name="Capella-Gutierrez S."/>
            <person name="Zakrzewski F."/>
            <person name="Tafer H."/>
            <person name="Rupp O."/>
            <person name="Sorensen T.R."/>
            <person name="Stracke R."/>
            <person name="Reinhardt R."/>
            <person name="Goesmann A."/>
            <person name="Kraft T."/>
            <person name="Schulz B."/>
            <person name="Stadler P.F."/>
            <person name="Schmidt T."/>
            <person name="Gabaldon T."/>
            <person name="Lehrach H."/>
            <person name="Weisshaar B."/>
            <person name="Himmelbauer H."/>
        </authorList>
    </citation>
    <scope>NUCLEOTIDE SEQUENCE [LARGE SCALE GENOMIC DNA]</scope>
    <source>
        <tissue evidence="5">Taproot</tissue>
    </source>
</reference>
<evidence type="ECO:0000256" key="1">
    <source>
        <dbReference type="ARBA" id="ARBA00023054"/>
    </source>
</evidence>
<feature type="coiled-coil region" evidence="2">
    <location>
        <begin position="87"/>
        <end position="125"/>
    </location>
</feature>
<dbReference type="InterPro" id="IPR039478">
    <property type="entry name" value="FAM184A/B_N"/>
</dbReference>
<dbReference type="Pfam" id="PF15665">
    <property type="entry name" value="FAM184"/>
    <property type="match status" value="1"/>
</dbReference>
<protein>
    <recommendedName>
        <fullName evidence="4">Protein FAM184A/B N-terminal domain-containing protein</fullName>
    </recommendedName>
</protein>
<dbReference type="AlphaFoldDB" id="A0A0J8B308"/>